<dbReference type="InterPro" id="IPR050204">
    <property type="entry name" value="AraC_XylS_family_regulators"/>
</dbReference>
<evidence type="ECO:0000256" key="2">
    <source>
        <dbReference type="ARBA" id="ARBA00023125"/>
    </source>
</evidence>
<dbReference type="InterPro" id="IPR020449">
    <property type="entry name" value="Tscrpt_reg_AraC-type_HTH"/>
</dbReference>
<dbReference type="SMART" id="SM00342">
    <property type="entry name" value="HTH_ARAC"/>
    <property type="match status" value="1"/>
</dbReference>
<keyword evidence="1" id="KW-0805">Transcription regulation</keyword>
<evidence type="ECO:0000313" key="6">
    <source>
        <dbReference type="Proteomes" id="UP000600799"/>
    </source>
</evidence>
<keyword evidence="6" id="KW-1185">Reference proteome</keyword>
<evidence type="ECO:0000256" key="3">
    <source>
        <dbReference type="ARBA" id="ARBA00023163"/>
    </source>
</evidence>
<evidence type="ECO:0000259" key="4">
    <source>
        <dbReference type="PROSITE" id="PS01124"/>
    </source>
</evidence>
<accession>A0ABS0HBX4</accession>
<dbReference type="Proteomes" id="UP000600799">
    <property type="component" value="Unassembled WGS sequence"/>
</dbReference>
<proteinExistence type="predicted"/>
<dbReference type="InterPro" id="IPR018060">
    <property type="entry name" value="HTH_AraC"/>
</dbReference>
<feature type="domain" description="HTH araC/xylS-type" evidence="4">
    <location>
        <begin position="183"/>
        <end position="278"/>
    </location>
</feature>
<keyword evidence="3" id="KW-0804">Transcription</keyword>
<dbReference type="PANTHER" id="PTHR46796">
    <property type="entry name" value="HTH-TYPE TRANSCRIPTIONAL ACTIVATOR RHAS-RELATED"/>
    <property type="match status" value="1"/>
</dbReference>
<dbReference type="SUPFAM" id="SSF46689">
    <property type="entry name" value="Homeodomain-like"/>
    <property type="match status" value="2"/>
</dbReference>
<dbReference type="EMBL" id="JADQDC010000001">
    <property type="protein sequence ID" value="MBF9149768.1"/>
    <property type="molecule type" value="Genomic_DNA"/>
</dbReference>
<dbReference type="PROSITE" id="PS00041">
    <property type="entry name" value="HTH_ARAC_FAMILY_1"/>
    <property type="match status" value="1"/>
</dbReference>
<evidence type="ECO:0000313" key="5">
    <source>
        <dbReference type="EMBL" id="MBF9149768.1"/>
    </source>
</evidence>
<dbReference type="PROSITE" id="PS01124">
    <property type="entry name" value="HTH_ARAC_FAMILY_2"/>
    <property type="match status" value="1"/>
</dbReference>
<dbReference type="Pfam" id="PF12833">
    <property type="entry name" value="HTH_18"/>
    <property type="match status" value="1"/>
</dbReference>
<gene>
    <name evidence="5" type="ORF">I2488_02005</name>
</gene>
<comment type="caution">
    <text evidence="5">The sequence shown here is derived from an EMBL/GenBank/DDBJ whole genome shotgun (WGS) entry which is preliminary data.</text>
</comment>
<sequence>MNDYSPTVIALVETPLGRAEIVEWHWPSMLDFTRRESEMMVEMSLPPTSADASACFPEIDADRRCFMGTLFTRWPGVLVAGRSEGGHIRVVRCVFGAERTAHLMAQVASPDLAFLQGLLALTGETLRSLMGLVRRELENLTDCNPAAIAALMELVFIELERVMREEAAPSVSGRLAPWQFRRIRERLDRTGPPPGVAELAALCGISMRHLQRQFLALTGMTVADYVETTRIEQAKALLQDGSRPIKAVAQACGFSHPNSFTRAFRRSTGQTPLAWRQSSGQRVPN</sequence>
<organism evidence="5 6">
    <name type="scientific">Novosphingobium jiangmenense</name>
    <dbReference type="NCBI Taxonomy" id="2791981"/>
    <lineage>
        <taxon>Bacteria</taxon>
        <taxon>Pseudomonadati</taxon>
        <taxon>Pseudomonadota</taxon>
        <taxon>Alphaproteobacteria</taxon>
        <taxon>Sphingomonadales</taxon>
        <taxon>Sphingomonadaceae</taxon>
        <taxon>Novosphingobium</taxon>
    </lineage>
</organism>
<evidence type="ECO:0000256" key="1">
    <source>
        <dbReference type="ARBA" id="ARBA00023015"/>
    </source>
</evidence>
<dbReference type="PANTHER" id="PTHR46796:SF6">
    <property type="entry name" value="ARAC SUBFAMILY"/>
    <property type="match status" value="1"/>
</dbReference>
<dbReference type="InterPro" id="IPR009057">
    <property type="entry name" value="Homeodomain-like_sf"/>
</dbReference>
<name>A0ABS0HBX4_9SPHN</name>
<protein>
    <submittedName>
        <fullName evidence="5">Helix-turn-helix transcriptional regulator</fullName>
    </submittedName>
</protein>
<dbReference type="PRINTS" id="PR00032">
    <property type="entry name" value="HTHARAC"/>
</dbReference>
<dbReference type="RefSeq" id="WP_196274127.1">
    <property type="nucleotide sequence ID" value="NZ_JADQDC010000001.1"/>
</dbReference>
<dbReference type="Gene3D" id="1.10.10.60">
    <property type="entry name" value="Homeodomain-like"/>
    <property type="match status" value="2"/>
</dbReference>
<reference evidence="5 6" key="1">
    <citation type="submission" date="2020-11" db="EMBL/GenBank/DDBJ databases">
        <title>The genome sequence of Novosphingobium sp. 1Y9A.</title>
        <authorList>
            <person name="Liu Y."/>
        </authorList>
    </citation>
    <scope>NUCLEOTIDE SEQUENCE [LARGE SCALE GENOMIC DNA]</scope>
    <source>
        <strain evidence="5 6">1Y9A</strain>
    </source>
</reference>
<dbReference type="InterPro" id="IPR018062">
    <property type="entry name" value="HTH_AraC-typ_CS"/>
</dbReference>
<keyword evidence="2" id="KW-0238">DNA-binding</keyword>